<proteinExistence type="predicted"/>
<feature type="transmembrane region" description="Helical" evidence="1">
    <location>
        <begin position="148"/>
        <end position="170"/>
    </location>
</feature>
<dbReference type="InParanoid" id="A0A2P6MQ78"/>
<comment type="caution">
    <text evidence="2">The sequence shown here is derived from an EMBL/GenBank/DDBJ whole genome shotgun (WGS) entry which is preliminary data.</text>
</comment>
<evidence type="ECO:0000256" key="1">
    <source>
        <dbReference type="SAM" id="Phobius"/>
    </source>
</evidence>
<evidence type="ECO:0000313" key="3">
    <source>
        <dbReference type="Proteomes" id="UP000241769"/>
    </source>
</evidence>
<keyword evidence="1" id="KW-1133">Transmembrane helix</keyword>
<accession>A0A2P6MQ78</accession>
<feature type="transmembrane region" description="Helical" evidence="1">
    <location>
        <begin position="424"/>
        <end position="445"/>
    </location>
</feature>
<keyword evidence="1" id="KW-0812">Transmembrane</keyword>
<dbReference type="AlphaFoldDB" id="A0A2P6MQ78"/>
<organism evidence="2 3">
    <name type="scientific">Planoprotostelium fungivorum</name>
    <dbReference type="NCBI Taxonomy" id="1890364"/>
    <lineage>
        <taxon>Eukaryota</taxon>
        <taxon>Amoebozoa</taxon>
        <taxon>Evosea</taxon>
        <taxon>Variosea</taxon>
        <taxon>Cavosteliida</taxon>
        <taxon>Cavosteliaceae</taxon>
        <taxon>Planoprotostelium</taxon>
    </lineage>
</organism>
<reference evidence="2 3" key="1">
    <citation type="journal article" date="2018" name="Genome Biol. Evol.">
        <title>Multiple Roots of Fruiting Body Formation in Amoebozoa.</title>
        <authorList>
            <person name="Hillmann F."/>
            <person name="Forbes G."/>
            <person name="Novohradska S."/>
            <person name="Ferling I."/>
            <person name="Riege K."/>
            <person name="Groth M."/>
            <person name="Westermann M."/>
            <person name="Marz M."/>
            <person name="Spaller T."/>
            <person name="Winckler T."/>
            <person name="Schaap P."/>
            <person name="Glockner G."/>
        </authorList>
    </citation>
    <scope>NUCLEOTIDE SEQUENCE [LARGE SCALE GENOMIC DNA]</scope>
    <source>
        <strain evidence="2 3">Jena</strain>
    </source>
</reference>
<dbReference type="Proteomes" id="UP000241769">
    <property type="component" value="Unassembled WGS sequence"/>
</dbReference>
<keyword evidence="3" id="KW-1185">Reference proteome</keyword>
<gene>
    <name evidence="2" type="ORF">PROFUN_16507</name>
</gene>
<dbReference type="EMBL" id="MDYQ01000536">
    <property type="protein sequence ID" value="PRP73864.1"/>
    <property type="molecule type" value="Genomic_DNA"/>
</dbReference>
<keyword evidence="1" id="KW-0472">Membrane</keyword>
<protein>
    <submittedName>
        <fullName evidence="2">Uncharacterized protein</fullName>
    </submittedName>
</protein>
<evidence type="ECO:0000313" key="2">
    <source>
        <dbReference type="EMBL" id="PRP73864.1"/>
    </source>
</evidence>
<name>A0A2P6MQ78_9EUKA</name>
<sequence length="446" mass="49126">MSIKDLQRQSRRGNLNVSCNDTIVPGFLSSSLIARVIGTKLPGEGSGNRSPLVTFSTKLFTNEGGLLCLLTEEKRWMKNRINVELEPFMEQKCLMGLWLCLQNASSSLHTLYKVYSNIKSPPGKESTSLFSSSSSTILFFIQQQDMKAWLLLLLLALTCVLSKTLVVKFYTVAPSISASTTCRESGILYIVFTYPIKFCSTMSFPNGTTFHCGRHQCNWGGVQVQIYNASTCTRSFLFEKSATKKHIQCMFIEKEHLGFLWFEIILYKQRLIELFGSYVNFVLNQCNAAPNIPKPLLYCQLRHSLPQAPSNFSLQRQFLPECLLLQLQTRLLQCWPCNVASQNTTCTAPNREYNYFTSTVCGNSSNVVFPSLGENFPPINTTNTNSGSVSGSATSITSVASTSSTAGTVIGAIQSGKQTGSTTGGLSTVSFMSLVVVLLGALAILF</sequence>